<protein>
    <submittedName>
        <fullName evidence="7">Two-component system, NarL family, sensor histidine kinase DesK</fullName>
    </submittedName>
</protein>
<sequence>MTDRMLSADCDDRTADWIAMQRGPWFPLIWLPVLLVAPLVSSIATGRVLVTVTYLVIAAWYVVTVFRPYRGGPAWVGEAFVAVLTVMVAAEFVLSGAGQGFLYPLLAIAMATVIRRRVALGFVMALSISGTIAQGFATWSLSSALLFGFASVMAGVSTYLIRYLVDTVAELRATRRRLAGIAVTEERQRFSRDLHDLLGHTLSVIVVKAEAIRRFAASDTDAVISHAQGIEDVGRTALADVRQAVAGYRRMTLADELDNAEQALADAGVDSVITMPLPKLAADVDALFGWVVREAATNTLRHARASRCSFRVAAHDGEATIEIADNGRGALAAEWGSGLRGLRERVARLGGTLDVDSDARGFVLTVRVPLEGDAA</sequence>
<name>A0A1H4M3P5_9MICO</name>
<dbReference type="InterPro" id="IPR036890">
    <property type="entry name" value="HATPase_C_sf"/>
</dbReference>
<keyword evidence="8" id="KW-1185">Reference proteome</keyword>
<dbReference type="GO" id="GO:0016020">
    <property type="term" value="C:membrane"/>
    <property type="evidence" value="ECO:0007669"/>
    <property type="project" value="InterPro"/>
</dbReference>
<proteinExistence type="predicted"/>
<dbReference type="GO" id="GO:0000155">
    <property type="term" value="F:phosphorelay sensor kinase activity"/>
    <property type="evidence" value="ECO:0007669"/>
    <property type="project" value="InterPro"/>
</dbReference>
<feature type="domain" description="Signal transduction histidine kinase subgroup 3 dimerisation and phosphoacceptor" evidence="6">
    <location>
        <begin position="186"/>
        <end position="252"/>
    </location>
</feature>
<dbReference type="SUPFAM" id="SSF55874">
    <property type="entry name" value="ATPase domain of HSP90 chaperone/DNA topoisomerase II/histidine kinase"/>
    <property type="match status" value="1"/>
</dbReference>
<dbReference type="EMBL" id="FNRY01000001">
    <property type="protein sequence ID" value="SEB77388.1"/>
    <property type="molecule type" value="Genomic_DNA"/>
</dbReference>
<gene>
    <name evidence="7" type="ORF">SAMN04489806_1740</name>
</gene>
<dbReference type="STRING" id="640635.SAMN04489806_1740"/>
<keyword evidence="4" id="KW-0472">Membrane</keyword>
<evidence type="ECO:0000256" key="4">
    <source>
        <dbReference type="SAM" id="Phobius"/>
    </source>
</evidence>
<dbReference type="Pfam" id="PF02518">
    <property type="entry name" value="HATPase_c"/>
    <property type="match status" value="1"/>
</dbReference>
<dbReference type="PANTHER" id="PTHR24421:SF63">
    <property type="entry name" value="SENSOR HISTIDINE KINASE DESK"/>
    <property type="match status" value="1"/>
</dbReference>
<feature type="domain" description="Histidine kinase/HSP90-like ATPase" evidence="5">
    <location>
        <begin position="291"/>
        <end position="371"/>
    </location>
</feature>
<dbReference type="InterPro" id="IPR050482">
    <property type="entry name" value="Sensor_HK_TwoCompSys"/>
</dbReference>
<organism evidence="7 8">
    <name type="scientific">Paramicrobacterium humi</name>
    <dbReference type="NCBI Taxonomy" id="640635"/>
    <lineage>
        <taxon>Bacteria</taxon>
        <taxon>Bacillati</taxon>
        <taxon>Actinomycetota</taxon>
        <taxon>Actinomycetes</taxon>
        <taxon>Micrococcales</taxon>
        <taxon>Microbacteriaceae</taxon>
        <taxon>Paramicrobacterium</taxon>
    </lineage>
</organism>
<dbReference type="Gene3D" id="3.30.565.10">
    <property type="entry name" value="Histidine kinase-like ATPase, C-terminal domain"/>
    <property type="match status" value="1"/>
</dbReference>
<feature type="transmembrane region" description="Helical" evidence="4">
    <location>
        <begin position="48"/>
        <end position="67"/>
    </location>
</feature>
<reference evidence="7 8" key="1">
    <citation type="submission" date="2016-10" db="EMBL/GenBank/DDBJ databases">
        <authorList>
            <person name="de Groot N.N."/>
        </authorList>
    </citation>
    <scope>NUCLEOTIDE SEQUENCE [LARGE SCALE GENOMIC DNA]</scope>
    <source>
        <strain evidence="7 8">DSM 21799</strain>
    </source>
</reference>
<dbReference type="AlphaFoldDB" id="A0A1H4M3P5"/>
<dbReference type="Proteomes" id="UP000199183">
    <property type="component" value="Unassembled WGS sequence"/>
</dbReference>
<keyword evidence="4" id="KW-1133">Transmembrane helix</keyword>
<dbReference type="CDD" id="cd16917">
    <property type="entry name" value="HATPase_UhpB-NarQ-NarX-like"/>
    <property type="match status" value="1"/>
</dbReference>
<dbReference type="Pfam" id="PF07730">
    <property type="entry name" value="HisKA_3"/>
    <property type="match status" value="1"/>
</dbReference>
<evidence type="ECO:0000256" key="1">
    <source>
        <dbReference type="ARBA" id="ARBA00022679"/>
    </source>
</evidence>
<feature type="transmembrane region" description="Helical" evidence="4">
    <location>
        <begin position="24"/>
        <end position="41"/>
    </location>
</feature>
<evidence type="ECO:0000259" key="6">
    <source>
        <dbReference type="Pfam" id="PF07730"/>
    </source>
</evidence>
<keyword evidence="3" id="KW-0902">Two-component regulatory system</keyword>
<evidence type="ECO:0000256" key="3">
    <source>
        <dbReference type="ARBA" id="ARBA00023012"/>
    </source>
</evidence>
<feature type="transmembrane region" description="Helical" evidence="4">
    <location>
        <begin position="118"/>
        <end position="139"/>
    </location>
</feature>
<dbReference type="PANTHER" id="PTHR24421">
    <property type="entry name" value="NITRATE/NITRITE SENSOR PROTEIN NARX-RELATED"/>
    <property type="match status" value="1"/>
</dbReference>
<feature type="transmembrane region" description="Helical" evidence="4">
    <location>
        <begin position="145"/>
        <end position="165"/>
    </location>
</feature>
<dbReference type="Gene3D" id="1.20.5.1930">
    <property type="match status" value="1"/>
</dbReference>
<evidence type="ECO:0000313" key="7">
    <source>
        <dbReference type="EMBL" id="SEB77388.1"/>
    </source>
</evidence>
<evidence type="ECO:0000259" key="5">
    <source>
        <dbReference type="Pfam" id="PF02518"/>
    </source>
</evidence>
<keyword evidence="1" id="KW-0808">Transferase</keyword>
<keyword evidence="2 7" id="KW-0418">Kinase</keyword>
<dbReference type="InterPro" id="IPR011712">
    <property type="entry name" value="Sig_transdc_His_kin_sub3_dim/P"/>
</dbReference>
<dbReference type="InterPro" id="IPR003594">
    <property type="entry name" value="HATPase_dom"/>
</dbReference>
<accession>A0A1H4M3P5</accession>
<evidence type="ECO:0000313" key="8">
    <source>
        <dbReference type="Proteomes" id="UP000199183"/>
    </source>
</evidence>
<dbReference type="GO" id="GO:0046983">
    <property type="term" value="F:protein dimerization activity"/>
    <property type="evidence" value="ECO:0007669"/>
    <property type="project" value="InterPro"/>
</dbReference>
<keyword evidence="4" id="KW-0812">Transmembrane</keyword>
<evidence type="ECO:0000256" key="2">
    <source>
        <dbReference type="ARBA" id="ARBA00022777"/>
    </source>
</evidence>
<feature type="transmembrane region" description="Helical" evidence="4">
    <location>
        <begin position="79"/>
        <end position="106"/>
    </location>
</feature>